<feature type="compositionally biased region" description="Acidic residues" evidence="1">
    <location>
        <begin position="148"/>
        <end position="160"/>
    </location>
</feature>
<keyword evidence="3" id="KW-1185">Reference proteome</keyword>
<sequence>MSWFTRLVLKSNQEQEQQIKPTPEFPVKELRATIQRFIDGNGKEDDLDYIVACQKDGSLQALTWACYIELRPSEVEQMPNVIDPNENIEKLRDALFPLWMPPSQLKWWRECKAKGGENSLSTHFQQLKKEELEKVLQEAEERAKQWTEEMEEETEEDVAEDVQKEGDGEGGEGGESTIN</sequence>
<name>A0A6A6Q1X5_9PEZI</name>
<feature type="compositionally biased region" description="Basic and acidic residues" evidence="1">
    <location>
        <begin position="138"/>
        <end position="147"/>
    </location>
</feature>
<evidence type="ECO:0000313" key="3">
    <source>
        <dbReference type="Proteomes" id="UP000799767"/>
    </source>
</evidence>
<gene>
    <name evidence="2" type="ORF">BDY17DRAFT_68504</name>
</gene>
<organism evidence="2 3">
    <name type="scientific">Neohortaea acidophila</name>
    <dbReference type="NCBI Taxonomy" id="245834"/>
    <lineage>
        <taxon>Eukaryota</taxon>
        <taxon>Fungi</taxon>
        <taxon>Dikarya</taxon>
        <taxon>Ascomycota</taxon>
        <taxon>Pezizomycotina</taxon>
        <taxon>Dothideomycetes</taxon>
        <taxon>Dothideomycetidae</taxon>
        <taxon>Mycosphaerellales</taxon>
        <taxon>Teratosphaeriaceae</taxon>
        <taxon>Neohortaea</taxon>
    </lineage>
</organism>
<evidence type="ECO:0000313" key="2">
    <source>
        <dbReference type="EMBL" id="KAF2485984.1"/>
    </source>
</evidence>
<accession>A0A6A6Q1X5</accession>
<dbReference type="Proteomes" id="UP000799767">
    <property type="component" value="Unassembled WGS sequence"/>
</dbReference>
<evidence type="ECO:0000256" key="1">
    <source>
        <dbReference type="SAM" id="MobiDB-lite"/>
    </source>
</evidence>
<feature type="region of interest" description="Disordered" evidence="1">
    <location>
        <begin position="138"/>
        <end position="179"/>
    </location>
</feature>
<dbReference type="RefSeq" id="XP_033592553.1">
    <property type="nucleotide sequence ID" value="XM_033738612.1"/>
</dbReference>
<reference evidence="2" key="1">
    <citation type="journal article" date="2020" name="Stud. Mycol.">
        <title>101 Dothideomycetes genomes: a test case for predicting lifestyles and emergence of pathogens.</title>
        <authorList>
            <person name="Haridas S."/>
            <person name="Albert R."/>
            <person name="Binder M."/>
            <person name="Bloem J."/>
            <person name="Labutti K."/>
            <person name="Salamov A."/>
            <person name="Andreopoulos B."/>
            <person name="Baker S."/>
            <person name="Barry K."/>
            <person name="Bills G."/>
            <person name="Bluhm B."/>
            <person name="Cannon C."/>
            <person name="Castanera R."/>
            <person name="Culley D."/>
            <person name="Daum C."/>
            <person name="Ezra D."/>
            <person name="Gonzalez J."/>
            <person name="Henrissat B."/>
            <person name="Kuo A."/>
            <person name="Liang C."/>
            <person name="Lipzen A."/>
            <person name="Lutzoni F."/>
            <person name="Magnuson J."/>
            <person name="Mondo S."/>
            <person name="Nolan M."/>
            <person name="Ohm R."/>
            <person name="Pangilinan J."/>
            <person name="Park H.-J."/>
            <person name="Ramirez L."/>
            <person name="Alfaro M."/>
            <person name="Sun H."/>
            <person name="Tritt A."/>
            <person name="Yoshinaga Y."/>
            <person name="Zwiers L.-H."/>
            <person name="Turgeon B."/>
            <person name="Goodwin S."/>
            <person name="Spatafora J."/>
            <person name="Crous P."/>
            <person name="Grigoriev I."/>
        </authorList>
    </citation>
    <scope>NUCLEOTIDE SEQUENCE</scope>
    <source>
        <strain evidence="2">CBS 113389</strain>
    </source>
</reference>
<dbReference type="EMBL" id="MU001632">
    <property type="protein sequence ID" value="KAF2485984.1"/>
    <property type="molecule type" value="Genomic_DNA"/>
</dbReference>
<proteinExistence type="predicted"/>
<protein>
    <submittedName>
        <fullName evidence="2">Uncharacterized protein</fullName>
    </submittedName>
</protein>
<dbReference type="GeneID" id="54479614"/>
<dbReference type="AlphaFoldDB" id="A0A6A6Q1X5"/>